<evidence type="ECO:0000313" key="7">
    <source>
        <dbReference type="Proteomes" id="UP000664617"/>
    </source>
</evidence>
<dbReference type="Proteomes" id="UP000664617">
    <property type="component" value="Unassembled WGS sequence"/>
</dbReference>
<reference evidence="6 7" key="1">
    <citation type="submission" date="2021-03" db="EMBL/GenBank/DDBJ databases">
        <authorList>
            <person name="Xin L."/>
        </authorList>
    </citation>
    <scope>NUCLEOTIDE SEQUENCE [LARGE SCALE GENOMIC DNA]</scope>
    <source>
        <strain evidence="6 7">XHU 5031</strain>
    </source>
</reference>
<reference evidence="7" key="2">
    <citation type="submission" date="2023-07" db="EMBL/GenBank/DDBJ databases">
        <title>Myceligenerans salitolerans sp. nov., a halotolerant actinomycete isolated from a salt lake in Xinjiang, China.</title>
        <authorList>
            <person name="Guan T."/>
        </authorList>
    </citation>
    <scope>NUCLEOTIDE SEQUENCE [LARGE SCALE GENOMIC DNA]</scope>
    <source>
        <strain evidence="7">XHU 5031</strain>
    </source>
</reference>
<dbReference type="NCBIfam" id="TIGR00187">
    <property type="entry name" value="ribE"/>
    <property type="match status" value="1"/>
</dbReference>
<keyword evidence="6" id="KW-0808">Transferase</keyword>
<gene>
    <name evidence="6" type="ORF">J0911_14130</name>
</gene>
<keyword evidence="1" id="KW-0677">Repeat</keyword>
<dbReference type="CDD" id="cd00402">
    <property type="entry name" value="Riboflavin_synthase_like"/>
    <property type="match status" value="1"/>
</dbReference>
<dbReference type="RefSeq" id="WP_207276100.1">
    <property type="nucleotide sequence ID" value="NZ_JAFMPK010000047.1"/>
</dbReference>
<dbReference type="GO" id="GO:0004746">
    <property type="term" value="F:riboflavin synthase activity"/>
    <property type="evidence" value="ECO:0007669"/>
    <property type="project" value="UniProtKB-EC"/>
</dbReference>
<dbReference type="EC" id="2.5.1.9" evidence="2"/>
<dbReference type="PANTHER" id="PTHR21098">
    <property type="entry name" value="RIBOFLAVIN SYNTHASE ALPHA CHAIN"/>
    <property type="match status" value="1"/>
</dbReference>
<evidence type="ECO:0000313" key="6">
    <source>
        <dbReference type="EMBL" id="MBO0610168.1"/>
    </source>
</evidence>
<evidence type="ECO:0000256" key="1">
    <source>
        <dbReference type="ARBA" id="ARBA00022737"/>
    </source>
</evidence>
<dbReference type="InterPro" id="IPR001783">
    <property type="entry name" value="Lumazine-bd"/>
</dbReference>
<dbReference type="InterPro" id="IPR023366">
    <property type="entry name" value="ATP_synth_asu-like_sf"/>
</dbReference>
<evidence type="ECO:0000256" key="4">
    <source>
        <dbReference type="SAM" id="MobiDB-lite"/>
    </source>
</evidence>
<feature type="repeat" description="Lumazine-binding" evidence="3">
    <location>
        <begin position="107"/>
        <end position="218"/>
    </location>
</feature>
<feature type="compositionally biased region" description="Low complexity" evidence="4">
    <location>
        <begin position="248"/>
        <end position="257"/>
    </location>
</feature>
<dbReference type="SUPFAM" id="SSF63380">
    <property type="entry name" value="Riboflavin synthase domain-like"/>
    <property type="match status" value="2"/>
</dbReference>
<evidence type="ECO:0000256" key="3">
    <source>
        <dbReference type="PROSITE-ProRule" id="PRU00524"/>
    </source>
</evidence>
<dbReference type="InterPro" id="IPR026017">
    <property type="entry name" value="Lumazine-bd_dom"/>
</dbReference>
<sequence length="257" mass="26202">MFTGIVEETGTVRSLVHPDEAGTDAVLTVVAPLAASDARLGDSVAVDGVCLTVTAVSDDDGGTAEPTITFEVMPETLRRSTLGALTPAARVNLERALPADGRLGGHVVQGHVDGTATLLRREPGPRWDELTFAGRPGLLRYVAEKGSIALNGVSLTVTHVSDLPDRAGPDGAAGSGQGTFGVSLVPTTLQATNLGELAPGSLVNVEVDVLAKYTERLLTGPGAPARAHVTALDDHPRVAPPGTPEPAVPASSPEVPA</sequence>
<dbReference type="PIRSF" id="PIRSF000498">
    <property type="entry name" value="Riboflavin_syn_A"/>
    <property type="match status" value="1"/>
</dbReference>
<protein>
    <recommendedName>
        <fullName evidence="2">Riboflavin synthase</fullName>
        <ecNumber evidence="2">2.5.1.9</ecNumber>
    </recommendedName>
</protein>
<name>A0ABS3ICK7_9MICO</name>
<dbReference type="InterPro" id="IPR017938">
    <property type="entry name" value="Riboflavin_synthase-like_b-brl"/>
</dbReference>
<dbReference type="PROSITE" id="PS51177">
    <property type="entry name" value="LUMAZINE_BIND"/>
    <property type="match status" value="2"/>
</dbReference>
<dbReference type="EMBL" id="JAFMPK010000047">
    <property type="protein sequence ID" value="MBO0610168.1"/>
    <property type="molecule type" value="Genomic_DNA"/>
</dbReference>
<accession>A0ABS3ICK7</accession>
<dbReference type="PANTHER" id="PTHR21098:SF0">
    <property type="entry name" value="RIBOFLAVIN SYNTHASE"/>
    <property type="match status" value="1"/>
</dbReference>
<feature type="compositionally biased region" description="Pro residues" evidence="4">
    <location>
        <begin position="238"/>
        <end position="247"/>
    </location>
</feature>
<keyword evidence="7" id="KW-1185">Reference proteome</keyword>
<feature type="region of interest" description="Disordered" evidence="4">
    <location>
        <begin position="234"/>
        <end position="257"/>
    </location>
</feature>
<dbReference type="Pfam" id="PF00677">
    <property type="entry name" value="Lum_binding"/>
    <property type="match status" value="2"/>
</dbReference>
<feature type="domain" description="Lumazine-binding" evidence="5">
    <location>
        <begin position="1"/>
        <end position="106"/>
    </location>
</feature>
<feature type="repeat" description="Lumazine-binding" evidence="3">
    <location>
        <begin position="1"/>
        <end position="106"/>
    </location>
</feature>
<organism evidence="6 7">
    <name type="scientific">Myceligenerans salitolerans</name>
    <dbReference type="NCBI Taxonomy" id="1230528"/>
    <lineage>
        <taxon>Bacteria</taxon>
        <taxon>Bacillati</taxon>
        <taxon>Actinomycetota</taxon>
        <taxon>Actinomycetes</taxon>
        <taxon>Micrococcales</taxon>
        <taxon>Promicromonosporaceae</taxon>
        <taxon>Myceligenerans</taxon>
    </lineage>
</organism>
<dbReference type="NCBIfam" id="NF006767">
    <property type="entry name" value="PRK09289.1"/>
    <property type="match status" value="1"/>
</dbReference>
<feature type="domain" description="Lumazine-binding" evidence="5">
    <location>
        <begin position="107"/>
        <end position="218"/>
    </location>
</feature>
<evidence type="ECO:0000259" key="5">
    <source>
        <dbReference type="PROSITE" id="PS51177"/>
    </source>
</evidence>
<evidence type="ECO:0000256" key="2">
    <source>
        <dbReference type="NCBIfam" id="TIGR00187"/>
    </source>
</evidence>
<comment type="caution">
    <text evidence="6">The sequence shown here is derived from an EMBL/GenBank/DDBJ whole genome shotgun (WGS) entry which is preliminary data.</text>
</comment>
<dbReference type="Gene3D" id="2.40.30.20">
    <property type="match status" value="2"/>
</dbReference>
<proteinExistence type="predicted"/>